<name>A0AAJ3K481_9PAST</name>
<dbReference type="RefSeq" id="WP_059365739.1">
    <property type="nucleotide sequence ID" value="NZ_BBXJ01000001.1"/>
</dbReference>
<organism evidence="1 2">
    <name type="scientific">Rodentibacter caecimuris</name>
    <dbReference type="NCBI Taxonomy" id="1796644"/>
    <lineage>
        <taxon>Bacteria</taxon>
        <taxon>Pseudomonadati</taxon>
        <taxon>Pseudomonadota</taxon>
        <taxon>Gammaproteobacteria</taxon>
        <taxon>Pasteurellales</taxon>
        <taxon>Pasteurellaceae</taxon>
        <taxon>Rodentibacter</taxon>
    </lineage>
</organism>
<evidence type="ECO:0000313" key="1">
    <source>
        <dbReference type="EMBL" id="OOF70582.1"/>
    </source>
</evidence>
<comment type="caution">
    <text evidence="1">The sequence shown here is derived from an EMBL/GenBank/DDBJ whole genome shotgun (WGS) entry which is preliminary data.</text>
</comment>
<dbReference type="Proteomes" id="UP000188998">
    <property type="component" value="Unassembled WGS sequence"/>
</dbReference>
<protein>
    <submittedName>
        <fullName evidence="1">Uncharacterized protein</fullName>
    </submittedName>
</protein>
<proteinExistence type="predicted"/>
<dbReference type="AlphaFoldDB" id="A0AAJ3K481"/>
<sequence>MFIELPNIDEEIYPIGGFNKPEDFFQFFIFEKNSALLDEPLWNSAKRKEWVNNSPDLQQFPFTTQYIKEEKSVELSDVAQELSTVNFILPVEQVLFHQGDLPPSIPLNKEAIGKEFKLLEIFSTTLDPYIANVHEDSDVHWCIRIKGDNIRCYPIPEQDCNEYEVIILGSPKARIVDIVQKERNPYYVGVEYRGCFKTLVFLELY</sequence>
<gene>
    <name evidence="1" type="ORF">BKG90_09845</name>
</gene>
<keyword evidence="2" id="KW-1185">Reference proteome</keyword>
<accession>A0AAJ3K481</accession>
<reference evidence="1 2" key="1">
    <citation type="submission" date="2016-10" db="EMBL/GenBank/DDBJ databases">
        <title>Rodentibacter gen. nov. and new species.</title>
        <authorList>
            <person name="Christensen H."/>
        </authorList>
    </citation>
    <scope>NUCLEOTIDE SEQUENCE [LARGE SCALE GENOMIC DNA]</scope>
    <source>
        <strain evidence="1 2">199137021</strain>
    </source>
</reference>
<evidence type="ECO:0000313" key="2">
    <source>
        <dbReference type="Proteomes" id="UP000188998"/>
    </source>
</evidence>
<dbReference type="EMBL" id="MLAB01000053">
    <property type="protein sequence ID" value="OOF70582.1"/>
    <property type="molecule type" value="Genomic_DNA"/>
</dbReference>